<evidence type="ECO:0000256" key="1">
    <source>
        <dbReference type="SAM" id="Phobius"/>
    </source>
</evidence>
<evidence type="ECO:0008006" key="4">
    <source>
        <dbReference type="Google" id="ProtNLM"/>
    </source>
</evidence>
<accession>A0A0G1FJJ6</accession>
<name>A0A0G1FJJ6_9BACT</name>
<keyword evidence="1" id="KW-0812">Transmembrane</keyword>
<sequence>MMRKFNKRGSISILVLILGVTFAAAIGGLVIVAATQYTSQARDEAFEKALTVAQAGAEYYRWHLAHDPLDFTDGTGEPGAYVHPLSDPYGATEGTFTLTLSPPASGSSIVTITSQGYVNSYPEIKRTVVARYGIPTLAKYSFLHNANVWFGSGLTVHGQVMSNGGIRMDGVNDSTVQSAKATYTCGSETGCNPSQTKNGVWGAGGPSSLWVFPVPPVDFNALALDFSTMKTAAQNNGVYLAASGAYGYHILFTSDGNYTVKKVTTAGNQKGWSVESGCENLYQNITGETVLGTYSIVDKPIIFAEDHVWVEGIVNGRVTVVAARFPIDVNKMNIWIPNNLTYIAKDGHSSLGLFAQNNIYYGLNVPNDFAIDAALLAQNGRIIRHNYKVTGCSNYSSAVRNSLTIYGSVISNQKSYWNFGTGPTSGFRTRTITYDSNLYLNPPPYFPDQGEYEFISWEEK</sequence>
<keyword evidence="1" id="KW-0472">Membrane</keyword>
<feature type="transmembrane region" description="Helical" evidence="1">
    <location>
        <begin position="12"/>
        <end position="34"/>
    </location>
</feature>
<protein>
    <recommendedName>
        <fullName evidence="4">Type 4 fimbrial biogenesis protein PilX N-terminal domain-containing protein</fullName>
    </recommendedName>
</protein>
<proteinExistence type="predicted"/>
<reference evidence="2 3" key="1">
    <citation type="journal article" date="2015" name="Nature">
        <title>rRNA introns, odd ribosomes, and small enigmatic genomes across a large radiation of phyla.</title>
        <authorList>
            <person name="Brown C.T."/>
            <person name="Hug L.A."/>
            <person name="Thomas B.C."/>
            <person name="Sharon I."/>
            <person name="Castelle C.J."/>
            <person name="Singh A."/>
            <person name="Wilkins M.J."/>
            <person name="Williams K.H."/>
            <person name="Banfield J.F."/>
        </authorList>
    </citation>
    <scope>NUCLEOTIDE SEQUENCE [LARGE SCALE GENOMIC DNA]</scope>
</reference>
<keyword evidence="1" id="KW-1133">Transmembrane helix</keyword>
<dbReference type="EMBL" id="LCFD01000005">
    <property type="protein sequence ID" value="KKS87038.1"/>
    <property type="molecule type" value="Genomic_DNA"/>
</dbReference>
<organism evidence="2 3">
    <name type="scientific">Candidatus Gottesmanbacteria bacterium GW2011_GWB1_43_11</name>
    <dbReference type="NCBI Taxonomy" id="1618446"/>
    <lineage>
        <taxon>Bacteria</taxon>
        <taxon>Candidatus Gottesmaniibacteriota</taxon>
    </lineage>
</organism>
<dbReference type="STRING" id="1618446.UV61_C0005G0059"/>
<dbReference type="Proteomes" id="UP000034050">
    <property type="component" value="Unassembled WGS sequence"/>
</dbReference>
<evidence type="ECO:0000313" key="2">
    <source>
        <dbReference type="EMBL" id="KKS87038.1"/>
    </source>
</evidence>
<evidence type="ECO:0000313" key="3">
    <source>
        <dbReference type="Proteomes" id="UP000034050"/>
    </source>
</evidence>
<gene>
    <name evidence="2" type="ORF">UV61_C0005G0059</name>
</gene>
<comment type="caution">
    <text evidence="2">The sequence shown here is derived from an EMBL/GenBank/DDBJ whole genome shotgun (WGS) entry which is preliminary data.</text>
</comment>
<dbReference type="AlphaFoldDB" id="A0A0G1FJJ6"/>